<evidence type="ECO:0000256" key="1">
    <source>
        <dbReference type="SAM" id="MobiDB-lite"/>
    </source>
</evidence>
<proteinExistence type="predicted"/>
<accession>A0A4Q7YQN0</accession>
<keyword evidence="3" id="KW-1185">Reference proteome</keyword>
<evidence type="ECO:0000313" key="2">
    <source>
        <dbReference type="EMBL" id="RZU39119.1"/>
    </source>
</evidence>
<organism evidence="2 3">
    <name type="scientific">Edaphobacter modestus</name>
    <dbReference type="NCBI Taxonomy" id="388466"/>
    <lineage>
        <taxon>Bacteria</taxon>
        <taxon>Pseudomonadati</taxon>
        <taxon>Acidobacteriota</taxon>
        <taxon>Terriglobia</taxon>
        <taxon>Terriglobales</taxon>
        <taxon>Acidobacteriaceae</taxon>
        <taxon>Edaphobacter</taxon>
    </lineage>
</organism>
<reference evidence="2 3" key="1">
    <citation type="submission" date="2019-02" db="EMBL/GenBank/DDBJ databases">
        <title>Genomic Encyclopedia of Archaeal and Bacterial Type Strains, Phase II (KMG-II): from individual species to whole genera.</title>
        <authorList>
            <person name="Goeker M."/>
        </authorList>
    </citation>
    <scope>NUCLEOTIDE SEQUENCE [LARGE SCALE GENOMIC DNA]</scope>
    <source>
        <strain evidence="2 3">DSM 18101</strain>
    </source>
</reference>
<dbReference type="EMBL" id="SHKW01000001">
    <property type="protein sequence ID" value="RZU39119.1"/>
    <property type="molecule type" value="Genomic_DNA"/>
</dbReference>
<feature type="compositionally biased region" description="Basic and acidic residues" evidence="1">
    <location>
        <begin position="1"/>
        <end position="22"/>
    </location>
</feature>
<gene>
    <name evidence="2" type="ORF">BDD14_0452</name>
</gene>
<dbReference type="AlphaFoldDB" id="A0A4Q7YQN0"/>
<protein>
    <submittedName>
        <fullName evidence="2">Uncharacterized protein</fullName>
    </submittedName>
</protein>
<feature type="region of interest" description="Disordered" evidence="1">
    <location>
        <begin position="1"/>
        <end position="29"/>
    </location>
</feature>
<comment type="caution">
    <text evidence="2">The sequence shown here is derived from an EMBL/GenBank/DDBJ whole genome shotgun (WGS) entry which is preliminary data.</text>
</comment>
<dbReference type="Proteomes" id="UP000292958">
    <property type="component" value="Unassembled WGS sequence"/>
</dbReference>
<evidence type="ECO:0000313" key="3">
    <source>
        <dbReference type="Proteomes" id="UP000292958"/>
    </source>
</evidence>
<name>A0A4Q7YQN0_9BACT</name>
<sequence>MHADVKSYDSAIEMREGNETLQRRGISLPRSERDQPTHVILQLESATVVGVAQTKIIATMLQFQKSPVFCIA</sequence>